<name>A0A8B6E6C7_MYTGA</name>
<keyword evidence="1" id="KW-1133">Transmembrane helix</keyword>
<gene>
    <name evidence="3" type="ORF">MGAL_10B042548</name>
</gene>
<dbReference type="Proteomes" id="UP000596742">
    <property type="component" value="Unassembled WGS sequence"/>
</dbReference>
<proteinExistence type="predicted"/>
<feature type="transmembrane region" description="Helical" evidence="1">
    <location>
        <begin position="97"/>
        <end position="114"/>
    </location>
</feature>
<dbReference type="InterPro" id="IPR004843">
    <property type="entry name" value="Calcineurin-like_PHP"/>
</dbReference>
<evidence type="ECO:0000313" key="3">
    <source>
        <dbReference type="EMBL" id="VDI29723.1"/>
    </source>
</evidence>
<dbReference type="Pfam" id="PF00149">
    <property type="entry name" value="Metallophos"/>
    <property type="match status" value="1"/>
</dbReference>
<keyword evidence="1" id="KW-0472">Membrane</keyword>
<protein>
    <recommendedName>
        <fullName evidence="2">Calcineurin-like phosphoesterase domain-containing protein</fullName>
    </recommendedName>
</protein>
<comment type="caution">
    <text evidence="3">The sequence shown here is derived from an EMBL/GenBank/DDBJ whole genome shotgun (WGS) entry which is preliminary data.</text>
</comment>
<dbReference type="OrthoDB" id="783096at2759"/>
<feature type="transmembrane region" description="Helical" evidence="1">
    <location>
        <begin position="25"/>
        <end position="42"/>
    </location>
</feature>
<feature type="domain" description="Calcineurin-like phosphoesterase" evidence="2">
    <location>
        <begin position="140"/>
        <end position="314"/>
    </location>
</feature>
<feature type="transmembrane region" description="Helical" evidence="1">
    <location>
        <begin position="54"/>
        <end position="76"/>
    </location>
</feature>
<evidence type="ECO:0000313" key="4">
    <source>
        <dbReference type="Proteomes" id="UP000596742"/>
    </source>
</evidence>
<dbReference type="Gene3D" id="3.60.21.10">
    <property type="match status" value="1"/>
</dbReference>
<dbReference type="GO" id="GO:0016787">
    <property type="term" value="F:hydrolase activity"/>
    <property type="evidence" value="ECO:0007669"/>
    <property type="project" value="InterPro"/>
</dbReference>
<dbReference type="InterPro" id="IPR051158">
    <property type="entry name" value="Metallophosphoesterase_sf"/>
</dbReference>
<keyword evidence="4" id="KW-1185">Reference proteome</keyword>
<dbReference type="AlphaFoldDB" id="A0A8B6E6C7"/>
<dbReference type="InterPro" id="IPR029052">
    <property type="entry name" value="Metallo-depent_PP-like"/>
</dbReference>
<dbReference type="PANTHER" id="PTHR31302">
    <property type="entry name" value="TRANSMEMBRANE PROTEIN WITH METALLOPHOSPHOESTERASE DOMAIN-RELATED"/>
    <property type="match status" value="1"/>
</dbReference>
<evidence type="ECO:0000259" key="2">
    <source>
        <dbReference type="Pfam" id="PF00149"/>
    </source>
</evidence>
<accession>A0A8B6E6C7</accession>
<dbReference type="PANTHER" id="PTHR31302:SF0">
    <property type="entry name" value="TRANSMEMBRANE PROTEIN WITH METALLOPHOSPHOESTERASE DOMAIN"/>
    <property type="match status" value="1"/>
</dbReference>
<evidence type="ECO:0000256" key="1">
    <source>
        <dbReference type="SAM" id="Phobius"/>
    </source>
</evidence>
<dbReference type="CDD" id="cd07385">
    <property type="entry name" value="MPP_YkuE_C"/>
    <property type="match status" value="1"/>
</dbReference>
<reference evidence="3" key="1">
    <citation type="submission" date="2018-11" db="EMBL/GenBank/DDBJ databases">
        <authorList>
            <person name="Alioto T."/>
            <person name="Alioto T."/>
        </authorList>
    </citation>
    <scope>NUCLEOTIDE SEQUENCE</scope>
</reference>
<organism evidence="3 4">
    <name type="scientific">Mytilus galloprovincialis</name>
    <name type="common">Mediterranean mussel</name>
    <dbReference type="NCBI Taxonomy" id="29158"/>
    <lineage>
        <taxon>Eukaryota</taxon>
        <taxon>Metazoa</taxon>
        <taxon>Spiralia</taxon>
        <taxon>Lophotrochozoa</taxon>
        <taxon>Mollusca</taxon>
        <taxon>Bivalvia</taxon>
        <taxon>Autobranchia</taxon>
        <taxon>Pteriomorphia</taxon>
        <taxon>Mytilida</taxon>
        <taxon>Mytiloidea</taxon>
        <taxon>Mytilidae</taxon>
        <taxon>Mytilinae</taxon>
        <taxon>Mytilus</taxon>
    </lineage>
</organism>
<dbReference type="SUPFAM" id="SSF56300">
    <property type="entry name" value="Metallo-dependent phosphatases"/>
    <property type="match status" value="1"/>
</dbReference>
<keyword evidence="1" id="KW-0812">Transmembrane</keyword>
<sequence length="371" mass="41942">MSIFVWKNLSSACQDKCQQASTLRLMWKLILILYMMLAHGSYTSNFLLNRTEPTYLGTISYLCLGAHMQMCTFLVIAKAVNFVIRLWKKRPLKDDHTAILAIVYVLSITSYGYYKVCEPPIVKNVTIPLKNLPHSLDGFTITLLSDIHIGPTVGKKQLEVAVEITNNLQSDIVVIDGDLVDGLVSQLRDAVQPLRNIRSKHGIFYVTGNHEYYTMDVENWMETIKELGVQVLHNTNVKVPADKADDNSLCFIGTDDIEADRIRYENHGMKLDTAIKGCSEEQRTILIAHQPKAAKIALQSINKIDLILCGHTHGGQMFPYIISSYLINPFYAGLYQHGDTFIYVSMGTYYWGFPMRIGTQHEITKITLVTV</sequence>
<dbReference type="EMBL" id="UYJE01004614">
    <property type="protein sequence ID" value="VDI29723.1"/>
    <property type="molecule type" value="Genomic_DNA"/>
</dbReference>